<organism evidence="1 2">
    <name type="scientific">Candidatus Methylobacter oryzae</name>
    <dbReference type="NCBI Taxonomy" id="2497749"/>
    <lineage>
        <taxon>Bacteria</taxon>
        <taxon>Pseudomonadati</taxon>
        <taxon>Pseudomonadota</taxon>
        <taxon>Gammaproteobacteria</taxon>
        <taxon>Methylococcales</taxon>
        <taxon>Methylococcaceae</taxon>
        <taxon>Methylobacter</taxon>
    </lineage>
</organism>
<dbReference type="EMBL" id="RYFG02000064">
    <property type="protein sequence ID" value="TRW98577.1"/>
    <property type="molecule type" value="Genomic_DNA"/>
</dbReference>
<sequence length="137" mass="15241">MDAVALFRLLLIEHELKEREDVLEQVDIPKLVLSLDGVGAVLDCVMDGNQRRIGQVAALRLCQKLIDLGEIEAARILFEAAEPLDWLSGSQPVQTASGRSDVLKHWVKCAYYFRSLEVVLNAIKALMAENDPIRTGI</sequence>
<proteinExistence type="predicted"/>
<dbReference type="Proteomes" id="UP000733744">
    <property type="component" value="Unassembled WGS sequence"/>
</dbReference>
<protein>
    <submittedName>
        <fullName evidence="1">Uncharacterized protein</fullName>
    </submittedName>
</protein>
<dbReference type="RefSeq" id="WP_127030668.1">
    <property type="nucleotide sequence ID" value="NZ_RYFG02000064.1"/>
</dbReference>
<accession>A0ABY3CCB9</accession>
<keyword evidence="2" id="KW-1185">Reference proteome</keyword>
<evidence type="ECO:0000313" key="1">
    <source>
        <dbReference type="EMBL" id="TRW98577.1"/>
    </source>
</evidence>
<comment type="caution">
    <text evidence="1">The sequence shown here is derived from an EMBL/GenBank/DDBJ whole genome shotgun (WGS) entry which is preliminary data.</text>
</comment>
<evidence type="ECO:0000313" key="2">
    <source>
        <dbReference type="Proteomes" id="UP000733744"/>
    </source>
</evidence>
<gene>
    <name evidence="1" type="ORF">EKO24_007000</name>
</gene>
<reference evidence="1 2" key="1">
    <citation type="journal article" date="2019" name="Antonie Van Leeuwenhoek">
        <title>Description of 'Ca. Methylobacter oryzae' KRF1, a novel species from the environmentally important Methylobacter clade 2.</title>
        <authorList>
            <person name="Khatri K."/>
            <person name="Mohite J.A."/>
            <person name="Pandit P.S."/>
            <person name="Bahulikar R."/>
            <person name="Rahalkar M.C."/>
        </authorList>
    </citation>
    <scope>NUCLEOTIDE SEQUENCE [LARGE SCALE GENOMIC DNA]</scope>
    <source>
        <strain evidence="1 2">KRF1</strain>
    </source>
</reference>
<name>A0ABY3CCB9_9GAMM</name>